<accession>A0A8J7HH74</accession>
<protein>
    <submittedName>
        <fullName evidence="1">Uncharacterized protein</fullName>
    </submittedName>
</protein>
<evidence type="ECO:0000313" key="2">
    <source>
        <dbReference type="Proteomes" id="UP000599391"/>
    </source>
</evidence>
<comment type="caution">
    <text evidence="1">The sequence shown here is derived from an EMBL/GenBank/DDBJ whole genome shotgun (WGS) entry which is preliminary data.</text>
</comment>
<keyword evidence="2" id="KW-1185">Reference proteome</keyword>
<dbReference type="AlphaFoldDB" id="A0A8J7HH74"/>
<proteinExistence type="predicted"/>
<gene>
    <name evidence="1" type="ORF">I8751_10860</name>
</gene>
<reference evidence="1 2" key="1">
    <citation type="journal article" date="2021" name="Int. J. Syst. Evol. Microbiol.">
        <title>Amazonocrinis nigriterrae gen. nov., sp. nov., Atlanticothrix silvestris gen. nov., sp. nov. and Dendronalium phyllosphericum gen. nov., sp. nov., nostocacean cyanobacteria from Brazilian environments.</title>
        <authorList>
            <person name="Alvarenga D.O."/>
            <person name="Andreote A.P.D."/>
            <person name="Branco L.H.Z."/>
            <person name="Delbaje E."/>
            <person name="Cruz R.B."/>
            <person name="Varani A.M."/>
            <person name="Fiore M.F."/>
        </authorList>
    </citation>
    <scope>NUCLEOTIDE SEQUENCE [LARGE SCALE GENOMIC DNA]</scope>
    <source>
        <strain evidence="1 2">CENA357</strain>
    </source>
</reference>
<dbReference type="Proteomes" id="UP000599391">
    <property type="component" value="Unassembled WGS sequence"/>
</dbReference>
<evidence type="ECO:0000313" key="1">
    <source>
        <dbReference type="EMBL" id="MBH8552859.1"/>
    </source>
</evidence>
<dbReference type="EMBL" id="JAECZB010000020">
    <property type="protein sequence ID" value="MBH8552859.1"/>
    <property type="molecule type" value="Genomic_DNA"/>
</dbReference>
<dbReference type="RefSeq" id="WP_214439159.1">
    <property type="nucleotide sequence ID" value="NZ_JAECZB010000020.1"/>
</dbReference>
<sequence length="83" mass="9270">MTEAQLTATQISVNELIGMLAAIGDQDYSKFQELETAFVSQHGEEVWQEVFSFRVLPALDKAASQWLLNQWLSAGINSIRKIG</sequence>
<name>A0A8J7HH74_9CYAN</name>
<organism evidence="1 2">
    <name type="scientific">Atlanticothrix silvestris CENA357</name>
    <dbReference type="NCBI Taxonomy" id="1725252"/>
    <lineage>
        <taxon>Bacteria</taxon>
        <taxon>Bacillati</taxon>
        <taxon>Cyanobacteriota</taxon>
        <taxon>Cyanophyceae</taxon>
        <taxon>Nostocales</taxon>
        <taxon>Nodulariaceae</taxon>
        <taxon>Atlanticothrix</taxon>
        <taxon>Atlanticothrix silvestris</taxon>
    </lineage>
</organism>